<gene>
    <name evidence="1" type="ORF">LIPSTDRAFT_202699</name>
</gene>
<dbReference type="EMBL" id="KV454306">
    <property type="protein sequence ID" value="ODQ68996.1"/>
    <property type="molecule type" value="Genomic_DNA"/>
</dbReference>
<dbReference type="AlphaFoldDB" id="A0A1E3PUA2"/>
<keyword evidence="2" id="KW-1185">Reference proteome</keyword>
<reference evidence="1 2" key="1">
    <citation type="journal article" date="2016" name="Proc. Natl. Acad. Sci. U.S.A.">
        <title>Comparative genomics of biotechnologically important yeasts.</title>
        <authorList>
            <person name="Riley R."/>
            <person name="Haridas S."/>
            <person name="Wolfe K.H."/>
            <person name="Lopes M.R."/>
            <person name="Hittinger C.T."/>
            <person name="Goeker M."/>
            <person name="Salamov A.A."/>
            <person name="Wisecaver J.H."/>
            <person name="Long T.M."/>
            <person name="Calvey C.H."/>
            <person name="Aerts A.L."/>
            <person name="Barry K.W."/>
            <person name="Choi C."/>
            <person name="Clum A."/>
            <person name="Coughlan A.Y."/>
            <person name="Deshpande S."/>
            <person name="Douglass A.P."/>
            <person name="Hanson S.J."/>
            <person name="Klenk H.-P."/>
            <person name="LaButti K.M."/>
            <person name="Lapidus A."/>
            <person name="Lindquist E.A."/>
            <person name="Lipzen A.M."/>
            <person name="Meier-Kolthoff J.P."/>
            <person name="Ohm R.A."/>
            <person name="Otillar R.P."/>
            <person name="Pangilinan J.L."/>
            <person name="Peng Y."/>
            <person name="Rokas A."/>
            <person name="Rosa C.A."/>
            <person name="Scheuner C."/>
            <person name="Sibirny A.A."/>
            <person name="Slot J.C."/>
            <person name="Stielow J.B."/>
            <person name="Sun H."/>
            <person name="Kurtzman C.P."/>
            <person name="Blackwell M."/>
            <person name="Grigoriev I.V."/>
            <person name="Jeffries T.W."/>
        </authorList>
    </citation>
    <scope>NUCLEOTIDE SEQUENCE [LARGE SCALE GENOMIC DNA]</scope>
    <source>
        <strain evidence="1 2">NRRL Y-11557</strain>
    </source>
</reference>
<evidence type="ECO:0000313" key="1">
    <source>
        <dbReference type="EMBL" id="ODQ68996.1"/>
    </source>
</evidence>
<proteinExistence type="predicted"/>
<organism evidence="1 2">
    <name type="scientific">Lipomyces starkeyi NRRL Y-11557</name>
    <dbReference type="NCBI Taxonomy" id="675824"/>
    <lineage>
        <taxon>Eukaryota</taxon>
        <taxon>Fungi</taxon>
        <taxon>Dikarya</taxon>
        <taxon>Ascomycota</taxon>
        <taxon>Saccharomycotina</taxon>
        <taxon>Lipomycetes</taxon>
        <taxon>Lipomycetales</taxon>
        <taxon>Lipomycetaceae</taxon>
        <taxon>Lipomyces</taxon>
    </lineage>
</organism>
<dbReference type="Proteomes" id="UP000094385">
    <property type="component" value="Unassembled WGS sequence"/>
</dbReference>
<dbReference type="STRING" id="675824.A0A1E3PUA2"/>
<protein>
    <submittedName>
        <fullName evidence="1">Uncharacterized protein</fullName>
    </submittedName>
</protein>
<name>A0A1E3PUA2_LIPST</name>
<sequence length="84" mass="9778">MFVDTLSPLIYFCCNKGTLDLLLCQVLMSWFCAGITNYLNPLFLSIMEVKRQLESMHLNDDECRRRELSWLIGKAQELAAEEMI</sequence>
<accession>A0A1E3PUA2</accession>
<evidence type="ECO:0000313" key="2">
    <source>
        <dbReference type="Proteomes" id="UP000094385"/>
    </source>
</evidence>